<accession>A0A226EEJ2</accession>
<evidence type="ECO:0000313" key="6">
    <source>
        <dbReference type="EMBL" id="OXA55494.1"/>
    </source>
</evidence>
<feature type="transmembrane region" description="Helical" evidence="5">
    <location>
        <begin position="207"/>
        <end position="230"/>
    </location>
</feature>
<protein>
    <submittedName>
        <fullName evidence="6">Transient-receptor-potential-like protein</fullName>
    </submittedName>
</protein>
<keyword evidence="5" id="KW-0472">Membrane</keyword>
<feature type="transmembrane region" description="Helical" evidence="5">
    <location>
        <begin position="592"/>
        <end position="615"/>
    </location>
</feature>
<dbReference type="OrthoDB" id="2373987at2759"/>
<reference evidence="6 7" key="1">
    <citation type="submission" date="2015-12" db="EMBL/GenBank/DDBJ databases">
        <title>The genome of Folsomia candida.</title>
        <authorList>
            <person name="Faddeeva A."/>
            <person name="Derks M.F."/>
            <person name="Anvar Y."/>
            <person name="Smit S."/>
            <person name="Van Straalen N."/>
            <person name="Roelofs D."/>
        </authorList>
    </citation>
    <scope>NUCLEOTIDE SEQUENCE [LARGE SCALE GENOMIC DNA]</scope>
    <source>
        <strain evidence="6 7">VU population</strain>
        <tissue evidence="6">Whole body</tissue>
    </source>
</reference>
<comment type="caution">
    <text evidence="6">The sequence shown here is derived from an EMBL/GenBank/DDBJ whole genome shotgun (WGS) entry which is preliminary data.</text>
</comment>
<feature type="transmembrane region" description="Helical" evidence="5">
    <location>
        <begin position="427"/>
        <end position="446"/>
    </location>
</feature>
<feature type="region of interest" description="Disordered" evidence="4">
    <location>
        <begin position="1"/>
        <end position="57"/>
    </location>
</feature>
<dbReference type="GO" id="GO:0051480">
    <property type="term" value="P:regulation of cytosolic calcium ion concentration"/>
    <property type="evidence" value="ECO:0007669"/>
    <property type="project" value="TreeGrafter"/>
</dbReference>
<evidence type="ECO:0000313" key="7">
    <source>
        <dbReference type="Proteomes" id="UP000198287"/>
    </source>
</evidence>
<dbReference type="InterPro" id="IPR002153">
    <property type="entry name" value="TRPC_channel"/>
</dbReference>
<keyword evidence="1" id="KW-0813">Transport</keyword>
<keyword evidence="5" id="KW-0812">Transmembrane</keyword>
<feature type="compositionally biased region" description="Basic residues" evidence="4">
    <location>
        <begin position="1308"/>
        <end position="1320"/>
    </location>
</feature>
<dbReference type="GO" id="GO:0015279">
    <property type="term" value="F:store-operated calcium channel activity"/>
    <property type="evidence" value="ECO:0007669"/>
    <property type="project" value="TreeGrafter"/>
</dbReference>
<keyword evidence="6" id="KW-0675">Receptor</keyword>
<feature type="transmembrane region" description="Helical" evidence="5">
    <location>
        <begin position="685"/>
        <end position="706"/>
    </location>
</feature>
<sequence>MSKNDTLNKFRTRAKEIGRQQTASKKRQKLFPVPSTTTEDVTTTQSENEQTIPNKTSSENFAKLPTLKIEEIKFFDLITQGDLVGLKDFMQSPAYSKININKTDKYGFSGLHHAVKRQDEEMVSLFLEQKGILTYDTLFHAILEENIPITKLLLEHQDRISPQLMGSSIRRIVPTTLPLPGLPRVLSPTKITTRQSLTDLEEFDSEFPIYFTPLLIAAILGNTTLIEMFYDRGERLESELYNHNTGCACRICGKSQDFVNTSAFERLDLFDAITNPNYISFISRKTRNHDPANYAIEKIKKCRRITLREDIFADKYADYESRLSDYLKDLIDLCRNNDEAETFFSVPDPKRQGRLKGKYPRLWTLVANKQWATNHWPEWTTYNRYRIVLTVILTILLWPLYQIILWFTDGWDSKWRRRWTCPLSKYLHGIGSYVWFLGILGAQVYLPSRCLYSRYKFYVPDADCPSTGPPTIGTEWALIIFVIGRLFSTLKLNSIPWMWKSTSTWWARIDLLTNGMFVMTFIFWLWSWASNVQQKSRNDSREYWGQYYPEIFGESSLAIACILAFSNTLQLLRLNQVFGPMQISLGNTLKTFLPTVGVYLVVVFSFSTGLNAIYVPFNGIPGKRYDGVPSVQTSPFGKTVLSPSEELFWVFFGMSGNDKPLFLDFESAEPRTYNHHTWSEMAGKILFFAYNVIGVLTMHNMLLSHYTSSAAELKDNSDTTWKFTRAQIYLTYTKDTVLSPPFNLIPTFSDIRRFFKFLRLLCHMDTDEDAQEDEHPACSFRQCCFLRRPIDKEEEGRNLKAYRRLALNLLRRYTQMVTERENNATANSDDVKEIGEELAELKAKIQSKMRELQEQVAQSQSNATIVPSSQPQSSTATVVSPSVEVHEKVDNTEKRRFAAAASKVVKKDVVGRFSVTKVAPMPPSPSSPPLGQQEINAPLPSKTSSETNVKPSKVTTPPQSVVQLHPKVTPPVKKSGDDVVISKSTPPPSQPMVSPPTKKSPITSVSDVNTAEPIILDTPQKQVKTPPVIKSPQISHHPSNVEAPPQPSVTTPQKQVKTPPQIKTPPVTKSPQISRHAGNEEAAPAVTTPQQEVKTPPPAKSPHKVRSPQELASSGQAGPTLPLHKQQPLQFTIEDLEPHPPTKQTGKRTSGDQGASQLGVLTIENQDPHPPQTVEEIQRQPHSTMSPTTKSPKSQLSPKESGHQVPKPPATVPSPHRVSYKSPPKESNNPPPPPPMNTPSPKQSKSNATQQSTPLAKPWPQHTQQMPGGTPQKKVEQIIKASPISPPPPPPPPPPIQPGESSPDLTKRLSKKKSTDKKTQ</sequence>
<evidence type="ECO:0000256" key="3">
    <source>
        <dbReference type="ARBA" id="ARBA00023303"/>
    </source>
</evidence>
<feature type="transmembrane region" description="Helical" evidence="5">
    <location>
        <begin position="387"/>
        <end position="407"/>
    </location>
</feature>
<feature type="compositionally biased region" description="Polar residues" evidence="4">
    <location>
        <begin position="1243"/>
        <end position="1254"/>
    </location>
</feature>
<dbReference type="EMBL" id="LNIX01000004">
    <property type="protein sequence ID" value="OXA55494.1"/>
    <property type="molecule type" value="Genomic_DNA"/>
</dbReference>
<dbReference type="InterPro" id="IPR036770">
    <property type="entry name" value="Ankyrin_rpt-contain_sf"/>
</dbReference>
<dbReference type="GO" id="GO:0070679">
    <property type="term" value="F:inositol 1,4,5 trisphosphate binding"/>
    <property type="evidence" value="ECO:0007669"/>
    <property type="project" value="TreeGrafter"/>
</dbReference>
<feature type="compositionally biased region" description="Pro residues" evidence="4">
    <location>
        <begin position="1229"/>
        <end position="1238"/>
    </location>
</feature>
<feature type="compositionally biased region" description="Low complexity" evidence="4">
    <location>
        <begin position="1183"/>
        <end position="1194"/>
    </location>
</feature>
<evidence type="ECO:0000256" key="2">
    <source>
        <dbReference type="ARBA" id="ARBA00023065"/>
    </source>
</evidence>
<feature type="compositionally biased region" description="Pro residues" evidence="4">
    <location>
        <begin position="985"/>
        <end position="994"/>
    </location>
</feature>
<keyword evidence="7" id="KW-1185">Reference proteome</keyword>
<feature type="compositionally biased region" description="Pro residues" evidence="4">
    <location>
        <begin position="1284"/>
        <end position="1297"/>
    </location>
</feature>
<dbReference type="Proteomes" id="UP000198287">
    <property type="component" value="Unassembled WGS sequence"/>
</dbReference>
<dbReference type="PANTHER" id="PTHR10117">
    <property type="entry name" value="TRANSIENT RECEPTOR POTENTIAL CHANNEL"/>
    <property type="match status" value="1"/>
</dbReference>
<dbReference type="Gene3D" id="1.25.40.20">
    <property type="entry name" value="Ankyrin repeat-containing domain"/>
    <property type="match status" value="1"/>
</dbReference>
<feature type="transmembrane region" description="Helical" evidence="5">
    <location>
        <begin position="511"/>
        <end position="530"/>
    </location>
</feature>
<feature type="compositionally biased region" description="Polar residues" evidence="4">
    <location>
        <begin position="1142"/>
        <end position="1156"/>
    </location>
</feature>
<organism evidence="6 7">
    <name type="scientific">Folsomia candida</name>
    <name type="common">Springtail</name>
    <dbReference type="NCBI Taxonomy" id="158441"/>
    <lineage>
        <taxon>Eukaryota</taxon>
        <taxon>Metazoa</taxon>
        <taxon>Ecdysozoa</taxon>
        <taxon>Arthropoda</taxon>
        <taxon>Hexapoda</taxon>
        <taxon>Collembola</taxon>
        <taxon>Entomobryomorpha</taxon>
        <taxon>Isotomoidea</taxon>
        <taxon>Isotomidae</taxon>
        <taxon>Proisotominae</taxon>
        <taxon>Folsomia</taxon>
    </lineage>
</organism>
<keyword evidence="5" id="KW-1133">Transmembrane helix</keyword>
<keyword evidence="2" id="KW-0406">Ion transport</keyword>
<gene>
    <name evidence="6" type="ORF">Fcan01_09839</name>
</gene>
<feature type="compositionally biased region" description="Polar residues" evidence="4">
    <location>
        <begin position="941"/>
        <end position="962"/>
    </location>
</feature>
<dbReference type="SUPFAM" id="SSF48403">
    <property type="entry name" value="Ankyrin repeat"/>
    <property type="match status" value="1"/>
</dbReference>
<feature type="compositionally biased region" description="Polar residues" evidence="4">
    <location>
        <begin position="859"/>
        <end position="880"/>
    </location>
</feature>
<feature type="region of interest" description="Disordered" evidence="4">
    <location>
        <begin position="859"/>
        <end position="884"/>
    </location>
</feature>
<feature type="compositionally biased region" description="Polar residues" evidence="4">
    <location>
        <begin position="45"/>
        <end position="57"/>
    </location>
</feature>
<evidence type="ECO:0000256" key="1">
    <source>
        <dbReference type="ARBA" id="ARBA00022448"/>
    </source>
</evidence>
<evidence type="ECO:0000256" key="4">
    <source>
        <dbReference type="SAM" id="MobiDB-lite"/>
    </source>
</evidence>
<feature type="compositionally biased region" description="Polar residues" evidence="4">
    <location>
        <begin position="1000"/>
        <end position="1009"/>
    </location>
</feature>
<dbReference type="PANTHER" id="PTHR10117:SF54">
    <property type="entry name" value="TRANSIENT RECEPTOR POTENTIAL-GAMMA PROTEIN"/>
    <property type="match status" value="1"/>
</dbReference>
<evidence type="ECO:0000256" key="5">
    <source>
        <dbReference type="SAM" id="Phobius"/>
    </source>
</evidence>
<dbReference type="InterPro" id="IPR002110">
    <property type="entry name" value="Ankyrin_rpt"/>
</dbReference>
<feature type="compositionally biased region" description="Polar residues" evidence="4">
    <location>
        <begin position="1048"/>
        <end position="1058"/>
    </location>
</feature>
<feature type="transmembrane region" description="Helical" evidence="5">
    <location>
        <begin position="551"/>
        <end position="572"/>
    </location>
</feature>
<feature type="transmembrane region" description="Helical" evidence="5">
    <location>
        <begin position="476"/>
        <end position="499"/>
    </location>
</feature>
<feature type="region of interest" description="Disordered" evidence="4">
    <location>
        <begin position="917"/>
        <end position="1320"/>
    </location>
</feature>
<proteinExistence type="predicted"/>
<dbReference type="OMA" id="RYEMIDI"/>
<keyword evidence="3" id="KW-0407">Ion channel</keyword>
<dbReference type="STRING" id="158441.A0A226EEJ2"/>
<name>A0A226EEJ2_FOLCA</name>
<dbReference type="GO" id="GO:0034703">
    <property type="term" value="C:cation channel complex"/>
    <property type="evidence" value="ECO:0007669"/>
    <property type="project" value="TreeGrafter"/>
</dbReference>
<dbReference type="SMART" id="SM00248">
    <property type="entry name" value="ANK"/>
    <property type="match status" value="2"/>
</dbReference>
<dbReference type="GO" id="GO:0005886">
    <property type="term" value="C:plasma membrane"/>
    <property type="evidence" value="ECO:0007669"/>
    <property type="project" value="TreeGrafter"/>
</dbReference>